<feature type="region of interest" description="Disordered" evidence="1">
    <location>
        <begin position="318"/>
        <end position="349"/>
    </location>
</feature>
<name>A0A974CJJ1_XENLA</name>
<dbReference type="AlphaFoldDB" id="A0A974CJJ1"/>
<proteinExistence type="predicted"/>
<sequence length="349" mass="39541">MYTFHFSDAIQQVGTVQAVEAAKQSSSLSAVPIVHSQAESSSAEGTKDASILQLLVLRNSCKLKKTGDSEEDRRRPVARTFTNWLQAFCIYCNIMTEKYPGLAPKLFRHLDIVLEAYRSYGRVAWYIYDDRFRQKMAVQKTLSWGQKDVDLWMGMLMPRPLSNFSNQKSQVNAQGQSNAQNKYNTCWAYNESHCKWQALCRFKHKCAQCGGAHPAFRCVKKFQGIGRGGARNQQGKITHPGEATRNCQAYQYYPVVEGAGAVDIEPTSASHNRYPPGVEQGAWLWRVANETIKRSTKGLGKVVVRRSEVRRQEARFVNDETGRRVETGSRNRSPGTGEGRQQEFKSIRR</sequence>
<protein>
    <recommendedName>
        <fullName evidence="4">C3H1-type domain-containing protein</fullName>
    </recommendedName>
</protein>
<dbReference type="PANTHER" id="PTHR35558:SF1">
    <property type="entry name" value="ENDONUCLEASE_EXONUCLEASE_PHOSPHATASE DOMAIN-CONTAINING PROTEIN"/>
    <property type="match status" value="1"/>
</dbReference>
<gene>
    <name evidence="2" type="ORF">XELAEV_18033432mg</name>
</gene>
<evidence type="ECO:0000313" key="3">
    <source>
        <dbReference type="Proteomes" id="UP000694892"/>
    </source>
</evidence>
<dbReference type="PANTHER" id="PTHR35558">
    <property type="entry name" value="SGNH_HYDRO DOMAIN-CONTAINING PROTEIN"/>
    <property type="match status" value="1"/>
</dbReference>
<dbReference type="EMBL" id="CM004477">
    <property type="protein sequence ID" value="OCT74454.1"/>
    <property type="molecule type" value="Genomic_DNA"/>
</dbReference>
<evidence type="ECO:0000313" key="2">
    <source>
        <dbReference type="EMBL" id="OCT74454.1"/>
    </source>
</evidence>
<reference evidence="3" key="1">
    <citation type="journal article" date="2016" name="Nature">
        <title>Genome evolution in the allotetraploid frog Xenopus laevis.</title>
        <authorList>
            <person name="Session A.M."/>
            <person name="Uno Y."/>
            <person name="Kwon T."/>
            <person name="Chapman J.A."/>
            <person name="Toyoda A."/>
            <person name="Takahashi S."/>
            <person name="Fukui A."/>
            <person name="Hikosaka A."/>
            <person name="Suzuki A."/>
            <person name="Kondo M."/>
            <person name="van Heeringen S.J."/>
            <person name="Quigley I."/>
            <person name="Heinz S."/>
            <person name="Ogino H."/>
            <person name="Ochi H."/>
            <person name="Hellsten U."/>
            <person name="Lyons J.B."/>
            <person name="Simakov O."/>
            <person name="Putnam N."/>
            <person name="Stites J."/>
            <person name="Kuroki Y."/>
            <person name="Tanaka T."/>
            <person name="Michiue T."/>
            <person name="Watanabe M."/>
            <person name="Bogdanovic O."/>
            <person name="Lister R."/>
            <person name="Georgiou G."/>
            <person name="Paranjpe S.S."/>
            <person name="van Kruijsbergen I."/>
            <person name="Shu S."/>
            <person name="Carlson J."/>
            <person name="Kinoshita T."/>
            <person name="Ohta Y."/>
            <person name="Mawaribuchi S."/>
            <person name="Jenkins J."/>
            <person name="Grimwood J."/>
            <person name="Schmutz J."/>
            <person name="Mitros T."/>
            <person name="Mozaffari S.V."/>
            <person name="Suzuki Y."/>
            <person name="Haramoto Y."/>
            <person name="Yamamoto T.S."/>
            <person name="Takagi C."/>
            <person name="Heald R."/>
            <person name="Miller K."/>
            <person name="Haudenschild C."/>
            <person name="Kitzman J."/>
            <person name="Nakayama T."/>
            <person name="Izutsu Y."/>
            <person name="Robert J."/>
            <person name="Fortriede J."/>
            <person name="Burns K."/>
            <person name="Lotay V."/>
            <person name="Karimi K."/>
            <person name="Yasuoka Y."/>
            <person name="Dichmann D.S."/>
            <person name="Flajnik M.F."/>
            <person name="Houston D.W."/>
            <person name="Shendure J."/>
            <person name="DuPasquier L."/>
            <person name="Vize P.D."/>
            <person name="Zorn A.M."/>
            <person name="Ito M."/>
            <person name="Marcotte E.M."/>
            <person name="Wallingford J.B."/>
            <person name="Ito Y."/>
            <person name="Asashima M."/>
            <person name="Ueno N."/>
            <person name="Matsuda Y."/>
            <person name="Veenstra G.J."/>
            <person name="Fujiyama A."/>
            <person name="Harland R.M."/>
            <person name="Taira M."/>
            <person name="Rokhsar D.S."/>
        </authorList>
    </citation>
    <scope>NUCLEOTIDE SEQUENCE [LARGE SCALE GENOMIC DNA]</scope>
    <source>
        <strain evidence="3">J</strain>
    </source>
</reference>
<evidence type="ECO:0000256" key="1">
    <source>
        <dbReference type="SAM" id="MobiDB-lite"/>
    </source>
</evidence>
<accession>A0A974CJJ1</accession>
<organism evidence="2 3">
    <name type="scientific">Xenopus laevis</name>
    <name type="common">African clawed frog</name>
    <dbReference type="NCBI Taxonomy" id="8355"/>
    <lineage>
        <taxon>Eukaryota</taxon>
        <taxon>Metazoa</taxon>
        <taxon>Chordata</taxon>
        <taxon>Craniata</taxon>
        <taxon>Vertebrata</taxon>
        <taxon>Euteleostomi</taxon>
        <taxon>Amphibia</taxon>
        <taxon>Batrachia</taxon>
        <taxon>Anura</taxon>
        <taxon>Pipoidea</taxon>
        <taxon>Pipidae</taxon>
        <taxon>Xenopodinae</taxon>
        <taxon>Xenopus</taxon>
        <taxon>Xenopus</taxon>
    </lineage>
</organism>
<dbReference type="Proteomes" id="UP000694892">
    <property type="component" value="Chromosome 6S"/>
</dbReference>
<feature type="compositionally biased region" description="Basic and acidic residues" evidence="1">
    <location>
        <begin position="340"/>
        <end position="349"/>
    </location>
</feature>
<feature type="compositionally biased region" description="Basic and acidic residues" evidence="1">
    <location>
        <begin position="318"/>
        <end position="329"/>
    </location>
</feature>
<evidence type="ECO:0008006" key="4">
    <source>
        <dbReference type="Google" id="ProtNLM"/>
    </source>
</evidence>